<dbReference type="STRING" id="150374.A0A0M8N4S2"/>
<gene>
    <name evidence="1" type="ORF">ESCO_005675</name>
</gene>
<evidence type="ECO:0000313" key="1">
    <source>
        <dbReference type="EMBL" id="KOS19841.1"/>
    </source>
</evidence>
<dbReference type="Proteomes" id="UP000053831">
    <property type="component" value="Unassembled WGS sequence"/>
</dbReference>
<reference evidence="1 2" key="1">
    <citation type="submission" date="2015-07" db="EMBL/GenBank/DDBJ databases">
        <title>The genome of the fungus Escovopsis weberi, a specialized disease agent of ant agriculture.</title>
        <authorList>
            <person name="de Man T.J."/>
            <person name="Stajich J.E."/>
            <person name="Kubicek C.P."/>
            <person name="Chenthamara K."/>
            <person name="Atanasova L."/>
            <person name="Druzhinina I.S."/>
            <person name="Birnbaum S."/>
            <person name="Barribeau S.M."/>
            <person name="Teiling C."/>
            <person name="Suen G."/>
            <person name="Currie C."/>
            <person name="Gerardo N.M."/>
        </authorList>
    </citation>
    <scope>NUCLEOTIDE SEQUENCE [LARGE SCALE GENOMIC DNA]</scope>
</reference>
<proteinExistence type="predicted"/>
<dbReference type="EMBL" id="LGSR01000019">
    <property type="protein sequence ID" value="KOS19841.1"/>
    <property type="molecule type" value="Genomic_DNA"/>
</dbReference>
<dbReference type="InterPro" id="IPR029058">
    <property type="entry name" value="AB_hydrolase_fold"/>
</dbReference>
<dbReference type="OrthoDB" id="94039at2759"/>
<dbReference type="AlphaFoldDB" id="A0A0M8N4S2"/>
<keyword evidence="2" id="KW-1185">Reference proteome</keyword>
<organism evidence="1 2">
    <name type="scientific">Escovopsis weberi</name>
    <dbReference type="NCBI Taxonomy" id="150374"/>
    <lineage>
        <taxon>Eukaryota</taxon>
        <taxon>Fungi</taxon>
        <taxon>Dikarya</taxon>
        <taxon>Ascomycota</taxon>
        <taxon>Pezizomycotina</taxon>
        <taxon>Sordariomycetes</taxon>
        <taxon>Hypocreomycetidae</taxon>
        <taxon>Hypocreales</taxon>
        <taxon>Hypocreaceae</taxon>
        <taxon>Escovopsis</taxon>
    </lineage>
</organism>
<protein>
    <submittedName>
        <fullName evidence="1">Peroxisomal membrane protein LPX1</fullName>
    </submittedName>
</protein>
<name>A0A0M8N4S2_ESCWE</name>
<comment type="caution">
    <text evidence="1">The sequence shown here is derived from an EMBL/GenBank/DDBJ whole genome shotgun (WGS) entry which is preliminary data.</text>
</comment>
<dbReference type="SUPFAM" id="SSF53474">
    <property type="entry name" value="alpha/beta-Hydrolases"/>
    <property type="match status" value="1"/>
</dbReference>
<evidence type="ECO:0000313" key="2">
    <source>
        <dbReference type="Proteomes" id="UP000053831"/>
    </source>
</evidence>
<accession>A0A0M8N4S2</accession>
<dbReference type="Gene3D" id="3.40.50.1820">
    <property type="entry name" value="alpha/beta hydrolase"/>
    <property type="match status" value="1"/>
</dbReference>
<sequence>MAGPSSSTSAIFNVQEHIIPASHIREYPCATADSQEDTLVLSVNQYTPKDASSSPPRKGDVTIIGAHGVGFPKESYEPLWEDIYLELRQLGIRIRSIYIADCAWLGRSGILNEAKLGNDPNWLDYGRDISHMINVLRPARPLLGIGHSFGAGALSCAALSHPRLFSSLVLLDPVIVAHQDPHTAPLQASLRRREAWPSRAAARASFDRNPFFKAWDPRALDRFVQFGLTEIDPNPDPNPAAAAAANPRPPQAVRLTTSKHQEVFTYARPVWPAYDPPRTQLLRPSHIPDVHPRPSPLDPPPFLLYRPEPAHIYSRLPNLRPGVLYILGRHSNLPLTEAGRARKHITGTGAGGSGGLAAGRVEEVVDEDSGHILPLQNPRFCAKHVARWWRKELAVWEEAETAWDEWRARPAADKAVMGEEWKRMTAAMLETGPKRQRDKSKL</sequence>